<evidence type="ECO:0000313" key="3">
    <source>
        <dbReference type="Proteomes" id="UP000831787"/>
    </source>
</evidence>
<name>A0ABY4EL97_9BACI</name>
<accession>A0ABY4EL97</accession>
<dbReference type="RefSeq" id="WP_244711265.1">
    <property type="nucleotide sequence ID" value="NZ_CP095073.1"/>
</dbReference>
<feature type="transmembrane region" description="Helical" evidence="1">
    <location>
        <begin position="84"/>
        <end position="101"/>
    </location>
</feature>
<sequence>MKKLRKTLLYVAFVLAAFVLAYFIAYPLGYSPLGYDVLEKKEGEVVLQSYNTLGLEEEKITYQPREEDRWKMDRLVERINQQESEYLLFFTSIIVATFWIEKEVLAGKSLKRVLLLSCLYVVPPGLSLLQHLNVIKDILKSTGH</sequence>
<protein>
    <submittedName>
        <fullName evidence="2">Uncharacterized protein</fullName>
    </submittedName>
</protein>
<dbReference type="Proteomes" id="UP000831787">
    <property type="component" value="Chromosome"/>
</dbReference>
<organism evidence="2 3">
    <name type="scientific">Halobacillus salinarum</name>
    <dbReference type="NCBI Taxonomy" id="2932257"/>
    <lineage>
        <taxon>Bacteria</taxon>
        <taxon>Bacillati</taxon>
        <taxon>Bacillota</taxon>
        <taxon>Bacilli</taxon>
        <taxon>Bacillales</taxon>
        <taxon>Bacillaceae</taxon>
        <taxon>Halobacillus</taxon>
    </lineage>
</organism>
<keyword evidence="3" id="KW-1185">Reference proteome</keyword>
<evidence type="ECO:0000313" key="2">
    <source>
        <dbReference type="EMBL" id="UOQ44929.1"/>
    </source>
</evidence>
<reference evidence="2 3" key="1">
    <citation type="submission" date="2022-04" db="EMBL/GenBank/DDBJ databases">
        <title>Halobacillus sp. isolated from saltern.</title>
        <authorList>
            <person name="Won M."/>
            <person name="Lee C.-M."/>
            <person name="Woen H.-Y."/>
            <person name="Kwon S.-W."/>
        </authorList>
    </citation>
    <scope>NUCLEOTIDE SEQUENCE [LARGE SCALE GENOMIC DNA]</scope>
    <source>
        <strain evidence="2 3">SSBR10-3</strain>
    </source>
</reference>
<feature type="transmembrane region" description="Helical" evidence="1">
    <location>
        <begin position="7"/>
        <end position="28"/>
    </location>
</feature>
<keyword evidence="1" id="KW-0812">Transmembrane</keyword>
<evidence type="ECO:0000256" key="1">
    <source>
        <dbReference type="SAM" id="Phobius"/>
    </source>
</evidence>
<dbReference type="EMBL" id="CP095073">
    <property type="protein sequence ID" value="UOQ44929.1"/>
    <property type="molecule type" value="Genomic_DNA"/>
</dbReference>
<keyword evidence="1" id="KW-0472">Membrane</keyword>
<proteinExistence type="predicted"/>
<gene>
    <name evidence="2" type="ORF">MUN89_02960</name>
</gene>
<keyword evidence="1" id="KW-1133">Transmembrane helix</keyword>
<feature type="transmembrane region" description="Helical" evidence="1">
    <location>
        <begin position="113"/>
        <end position="132"/>
    </location>
</feature>